<dbReference type="Proteomes" id="UP000625210">
    <property type="component" value="Unassembled WGS sequence"/>
</dbReference>
<dbReference type="InterPro" id="IPR015424">
    <property type="entry name" value="PyrdxlP-dep_Trfase"/>
</dbReference>
<dbReference type="Pfam" id="PF00155">
    <property type="entry name" value="Aminotran_1_2"/>
    <property type="match status" value="1"/>
</dbReference>
<proteinExistence type="inferred from homology"/>
<dbReference type="CDD" id="cd00609">
    <property type="entry name" value="AAT_like"/>
    <property type="match status" value="1"/>
</dbReference>
<evidence type="ECO:0000259" key="5">
    <source>
        <dbReference type="Pfam" id="PF00155"/>
    </source>
</evidence>
<dbReference type="PANTHER" id="PTHR42832">
    <property type="entry name" value="AMINO ACID AMINOTRANSFERASE"/>
    <property type="match status" value="1"/>
</dbReference>
<sequence>MNFAPSKHLQQLKKGIFHELAEAKRRVEQSGTPVIDLSVGSPDLPPPDFAREILSSLACDGRHYGYTLGAIPGFNDAVARFYKKRYGVPLDPETEILQLIGSQDGLAHLGTAILNPKDVVLVPDPGYPIYEAGVRMAGGHPLGMPLTEENGFLPDLTAVPEDIARQARMLILNYPSNPVAATADRSFYEEVIRFARKYEILVVQDFTYSELVFDGKTATSILSVPGAKDVAIEFNSFSKTFNLAGCRIGYVTGNAQVLNILSDMMSHTHYGVFYPIQQAAIACLEQGESFIQQQVKRYESRRDTLVEALSQGGWNLQKPPATMYVWANIPKGWASIDFAFRLLEKTGVVVTPGSAFGLQGEGYVRMTLTQAEGDLQKAAERMSHFVKQGVR</sequence>
<comment type="similarity">
    <text evidence="4">Belongs to the class-I pyridoxal-phosphate-dependent aminotransferase family.</text>
</comment>
<dbReference type="GO" id="GO:0030170">
    <property type="term" value="F:pyridoxal phosphate binding"/>
    <property type="evidence" value="ECO:0007669"/>
    <property type="project" value="InterPro"/>
</dbReference>
<dbReference type="Gene3D" id="3.90.1150.10">
    <property type="entry name" value="Aspartate Aminotransferase, domain 1"/>
    <property type="match status" value="1"/>
</dbReference>
<accession>A0A8J2YAH0</accession>
<evidence type="ECO:0000256" key="4">
    <source>
        <dbReference type="RuleBase" id="RU000481"/>
    </source>
</evidence>
<feature type="domain" description="Aminotransferase class I/classII large" evidence="5">
    <location>
        <begin position="33"/>
        <end position="381"/>
    </location>
</feature>
<dbReference type="RefSeq" id="WP_188647194.1">
    <property type="nucleotide sequence ID" value="NZ_BMHQ01000004.1"/>
</dbReference>
<evidence type="ECO:0000256" key="1">
    <source>
        <dbReference type="ARBA" id="ARBA00001933"/>
    </source>
</evidence>
<keyword evidence="7" id="KW-1185">Reference proteome</keyword>
<dbReference type="SUPFAM" id="SSF53383">
    <property type="entry name" value="PLP-dependent transferases"/>
    <property type="match status" value="1"/>
</dbReference>
<reference evidence="6" key="2">
    <citation type="submission" date="2020-09" db="EMBL/GenBank/DDBJ databases">
        <authorList>
            <person name="Sun Q."/>
            <person name="Zhou Y."/>
        </authorList>
    </citation>
    <scope>NUCLEOTIDE SEQUENCE</scope>
    <source>
        <strain evidence="6">CGMCC 1.15179</strain>
    </source>
</reference>
<dbReference type="InterPro" id="IPR004839">
    <property type="entry name" value="Aminotransferase_I/II_large"/>
</dbReference>
<comment type="caution">
    <text evidence="6">The sequence shown here is derived from an EMBL/GenBank/DDBJ whole genome shotgun (WGS) entry which is preliminary data.</text>
</comment>
<comment type="cofactor">
    <cofactor evidence="1 4">
        <name>pyridoxal 5'-phosphate</name>
        <dbReference type="ChEBI" id="CHEBI:597326"/>
    </cofactor>
</comment>
<dbReference type="InterPro" id="IPR050881">
    <property type="entry name" value="LL-DAP_aminotransferase"/>
</dbReference>
<dbReference type="AlphaFoldDB" id="A0A8J2YAH0"/>
<dbReference type="InterPro" id="IPR015421">
    <property type="entry name" value="PyrdxlP-dep_Trfase_major"/>
</dbReference>
<dbReference type="GO" id="GO:0008483">
    <property type="term" value="F:transaminase activity"/>
    <property type="evidence" value="ECO:0007669"/>
    <property type="project" value="UniProtKB-KW"/>
</dbReference>
<gene>
    <name evidence="6" type="ORF">GCM10011571_14100</name>
</gene>
<dbReference type="PROSITE" id="PS00105">
    <property type="entry name" value="AA_TRANSFER_CLASS_1"/>
    <property type="match status" value="1"/>
</dbReference>
<dbReference type="EMBL" id="BMHQ01000004">
    <property type="protein sequence ID" value="GGE13826.1"/>
    <property type="molecule type" value="Genomic_DNA"/>
</dbReference>
<organism evidence="6 7">
    <name type="scientific">Marinithermofilum abyssi</name>
    <dbReference type="NCBI Taxonomy" id="1571185"/>
    <lineage>
        <taxon>Bacteria</taxon>
        <taxon>Bacillati</taxon>
        <taxon>Bacillota</taxon>
        <taxon>Bacilli</taxon>
        <taxon>Bacillales</taxon>
        <taxon>Thermoactinomycetaceae</taxon>
        <taxon>Marinithermofilum</taxon>
    </lineage>
</organism>
<protein>
    <recommendedName>
        <fullName evidence="4">Aminotransferase</fullName>
        <ecNumber evidence="4">2.6.1.-</ecNumber>
    </recommendedName>
</protein>
<dbReference type="InterPro" id="IPR004838">
    <property type="entry name" value="NHTrfase_class1_PyrdxlP-BS"/>
</dbReference>
<dbReference type="EC" id="2.6.1.-" evidence="4"/>
<keyword evidence="2 4" id="KW-0032">Aminotransferase</keyword>
<reference evidence="6" key="1">
    <citation type="journal article" date="2014" name="Int. J. Syst. Evol. Microbiol.">
        <title>Complete genome sequence of Corynebacterium casei LMG S-19264T (=DSM 44701T), isolated from a smear-ripened cheese.</title>
        <authorList>
            <consortium name="US DOE Joint Genome Institute (JGI-PGF)"/>
            <person name="Walter F."/>
            <person name="Albersmeier A."/>
            <person name="Kalinowski J."/>
            <person name="Ruckert C."/>
        </authorList>
    </citation>
    <scope>NUCLEOTIDE SEQUENCE</scope>
    <source>
        <strain evidence="6">CGMCC 1.15179</strain>
    </source>
</reference>
<keyword evidence="3 4" id="KW-0808">Transferase</keyword>
<evidence type="ECO:0000313" key="6">
    <source>
        <dbReference type="EMBL" id="GGE13826.1"/>
    </source>
</evidence>
<name>A0A8J2YAH0_9BACL</name>
<evidence type="ECO:0000256" key="3">
    <source>
        <dbReference type="ARBA" id="ARBA00022679"/>
    </source>
</evidence>
<dbReference type="Gene3D" id="3.40.640.10">
    <property type="entry name" value="Type I PLP-dependent aspartate aminotransferase-like (Major domain)"/>
    <property type="match status" value="1"/>
</dbReference>
<evidence type="ECO:0000256" key="2">
    <source>
        <dbReference type="ARBA" id="ARBA00022576"/>
    </source>
</evidence>
<dbReference type="InterPro" id="IPR015422">
    <property type="entry name" value="PyrdxlP-dep_Trfase_small"/>
</dbReference>
<evidence type="ECO:0000313" key="7">
    <source>
        <dbReference type="Proteomes" id="UP000625210"/>
    </source>
</evidence>
<dbReference type="PANTHER" id="PTHR42832:SF3">
    <property type="entry name" value="L-GLUTAMINE--4-(METHYLSULFANYL)-2-OXOBUTANOATE AMINOTRANSFERASE"/>
    <property type="match status" value="1"/>
</dbReference>